<keyword evidence="7" id="KW-0496">Mitochondrion</keyword>
<keyword evidence="12" id="KW-1185">Reference proteome</keyword>
<dbReference type="OrthoDB" id="44467at2759"/>
<evidence type="ECO:0000256" key="7">
    <source>
        <dbReference type="ARBA" id="ARBA00023128"/>
    </source>
</evidence>
<protein>
    <submittedName>
        <fullName evidence="11">Citrate transporter</fullName>
    </submittedName>
</protein>
<dbReference type="PRINTS" id="PR00926">
    <property type="entry name" value="MITOCARRIER"/>
</dbReference>
<feature type="repeat" description="Solcar" evidence="9">
    <location>
        <begin position="149"/>
        <end position="241"/>
    </location>
</feature>
<dbReference type="EMBL" id="MKKU01000567">
    <property type="protein sequence ID" value="RNF07387.1"/>
    <property type="molecule type" value="Genomic_DNA"/>
</dbReference>
<dbReference type="InterPro" id="IPR049563">
    <property type="entry name" value="TXTP-like"/>
</dbReference>
<dbReference type="GO" id="GO:0031966">
    <property type="term" value="C:mitochondrial membrane"/>
    <property type="evidence" value="ECO:0007669"/>
    <property type="project" value="UniProtKB-SubCell"/>
</dbReference>
<evidence type="ECO:0000256" key="8">
    <source>
        <dbReference type="ARBA" id="ARBA00023136"/>
    </source>
</evidence>
<dbReference type="Gene3D" id="1.50.40.10">
    <property type="entry name" value="Mitochondrial carrier domain"/>
    <property type="match status" value="1"/>
</dbReference>
<dbReference type="PROSITE" id="PS50920">
    <property type="entry name" value="SOLCAR"/>
    <property type="match status" value="3"/>
</dbReference>
<evidence type="ECO:0000256" key="4">
    <source>
        <dbReference type="ARBA" id="ARBA00022692"/>
    </source>
</evidence>
<evidence type="ECO:0000256" key="1">
    <source>
        <dbReference type="ARBA" id="ARBA00004225"/>
    </source>
</evidence>
<dbReference type="Proteomes" id="UP000284403">
    <property type="component" value="Unassembled WGS sequence"/>
</dbReference>
<feature type="repeat" description="Solcar" evidence="9">
    <location>
        <begin position="272"/>
        <end position="391"/>
    </location>
</feature>
<dbReference type="PANTHER" id="PTHR45788:SF4">
    <property type="entry name" value="TRICARBOXYLATE TRANSPORT PROTEIN, MITOCHONDRIAL"/>
    <property type="match status" value="1"/>
</dbReference>
<name>A0A422NPG3_9TRYP</name>
<keyword evidence="6" id="KW-1133">Transmembrane helix</keyword>
<comment type="subcellular location">
    <subcellularLocation>
        <location evidence="1">Mitochondrion membrane</location>
        <topology evidence="1">Multi-pass membrane protein</topology>
    </subcellularLocation>
</comment>
<evidence type="ECO:0000256" key="9">
    <source>
        <dbReference type="PROSITE-ProRule" id="PRU00282"/>
    </source>
</evidence>
<dbReference type="RefSeq" id="XP_029225651.1">
    <property type="nucleotide sequence ID" value="XM_029374245.1"/>
</dbReference>
<evidence type="ECO:0000256" key="5">
    <source>
        <dbReference type="ARBA" id="ARBA00022737"/>
    </source>
</evidence>
<evidence type="ECO:0000313" key="11">
    <source>
        <dbReference type="EMBL" id="RNF07387.1"/>
    </source>
</evidence>
<dbReference type="InterPro" id="IPR002067">
    <property type="entry name" value="MCP"/>
</dbReference>
<dbReference type="SUPFAM" id="SSF103506">
    <property type="entry name" value="Mitochondrial carrier"/>
    <property type="match status" value="1"/>
</dbReference>
<evidence type="ECO:0000256" key="6">
    <source>
        <dbReference type="ARBA" id="ARBA00022989"/>
    </source>
</evidence>
<accession>A0A422NPG3</accession>
<dbReference type="InterPro" id="IPR023395">
    <property type="entry name" value="MCP_dom_sf"/>
</dbReference>
<dbReference type="PANTHER" id="PTHR45788">
    <property type="entry name" value="SUCCINATE/FUMARATE MITOCHONDRIAL TRANSPORTER-RELATED"/>
    <property type="match status" value="1"/>
</dbReference>
<proteinExistence type="inferred from homology"/>
<dbReference type="AlphaFoldDB" id="A0A422NPG3"/>
<comment type="caution">
    <text evidence="11">The sequence shown here is derived from an EMBL/GenBank/DDBJ whole genome shotgun (WGS) entry which is preliminary data.</text>
</comment>
<feature type="repeat" description="Solcar" evidence="9">
    <location>
        <begin position="36"/>
        <end position="131"/>
    </location>
</feature>
<evidence type="ECO:0000313" key="12">
    <source>
        <dbReference type="Proteomes" id="UP000284403"/>
    </source>
</evidence>
<sequence>MSLATDGAATLSLVSIHAFPLPKGSELLTRSKDNCHAAFWSFLAGALTGGIEAVVTYPIEYVKTHLQLQKLFHLPTASPSPHVYNGVWDCVRKTVQQHSPLGLYRGFLPVLLGSIPKQASRWGAYEWATDTAKTLASTGGVRGEEPQALSLPVVSACGFFAGCVEAVCAVGPAECVKTRMIHDSKQPFPRYLPLGTCRAVRLMVQERGIGHTFYSGVSATMLKQGMNQALRFPAQKFVMDAFCSEACIAAPHHGESGWGVARMTQLQEARRRNPLWNGLAGFVAGVASVVITQPVDVVKTHMQSGVAHNAAVNNTSSSGGGGFRTALGGAAATVTPTGHASPQRMGFGRCFRDIYRRRGIAGFYTGTIARSVHVGTHVALTFTVFPVVRRAALGSAGHKKE</sequence>
<organism evidence="11 12">
    <name type="scientific">Trypanosoma conorhini</name>
    <dbReference type="NCBI Taxonomy" id="83891"/>
    <lineage>
        <taxon>Eukaryota</taxon>
        <taxon>Discoba</taxon>
        <taxon>Euglenozoa</taxon>
        <taxon>Kinetoplastea</taxon>
        <taxon>Metakinetoplastina</taxon>
        <taxon>Trypanosomatida</taxon>
        <taxon>Trypanosomatidae</taxon>
        <taxon>Trypanosoma</taxon>
    </lineage>
</organism>
<gene>
    <name evidence="11" type="ORF">Tco025E_07379</name>
</gene>
<dbReference type="GO" id="GO:0005469">
    <property type="term" value="F:succinate:fumarate antiporter activity"/>
    <property type="evidence" value="ECO:0007669"/>
    <property type="project" value="TreeGrafter"/>
</dbReference>
<reference evidence="11 12" key="1">
    <citation type="journal article" date="2018" name="BMC Genomics">
        <title>Genomic comparison of Trypanosoma conorhini and Trypanosoma rangeli to Trypanosoma cruzi strains of high and low virulence.</title>
        <authorList>
            <person name="Bradwell K.R."/>
            <person name="Koparde V.N."/>
            <person name="Matveyev A.V."/>
            <person name="Serrano M.G."/>
            <person name="Alves J.M."/>
            <person name="Parikh H."/>
            <person name="Huang B."/>
            <person name="Lee V."/>
            <person name="Espinosa-Alvarez O."/>
            <person name="Ortiz P.A."/>
            <person name="Costa-Martins A.G."/>
            <person name="Teixeira M.M."/>
            <person name="Buck G.A."/>
        </authorList>
    </citation>
    <scope>NUCLEOTIDE SEQUENCE [LARGE SCALE GENOMIC DNA]</scope>
    <source>
        <strain evidence="11 12">025E</strain>
    </source>
</reference>
<keyword evidence="4 9" id="KW-0812">Transmembrane</keyword>
<keyword evidence="8 9" id="KW-0472">Membrane</keyword>
<dbReference type="InterPro" id="IPR018108">
    <property type="entry name" value="MCP_transmembrane"/>
</dbReference>
<comment type="similarity">
    <text evidence="2 10">Belongs to the mitochondrial carrier (TC 2.A.29) family.</text>
</comment>
<keyword evidence="3 10" id="KW-0813">Transport</keyword>
<evidence type="ECO:0000256" key="2">
    <source>
        <dbReference type="ARBA" id="ARBA00006375"/>
    </source>
</evidence>
<evidence type="ECO:0000256" key="10">
    <source>
        <dbReference type="RuleBase" id="RU000488"/>
    </source>
</evidence>
<keyword evidence="5" id="KW-0677">Repeat</keyword>
<evidence type="ECO:0000256" key="3">
    <source>
        <dbReference type="ARBA" id="ARBA00022448"/>
    </source>
</evidence>
<dbReference type="GeneID" id="40320990"/>
<dbReference type="Pfam" id="PF00153">
    <property type="entry name" value="Mito_carr"/>
    <property type="match status" value="3"/>
</dbReference>